<dbReference type="PANTHER" id="PTHR47894:SF1">
    <property type="entry name" value="HTH-TYPE TRANSCRIPTIONAL REGULATOR VQSM"/>
    <property type="match status" value="1"/>
</dbReference>
<protein>
    <submittedName>
        <fullName evidence="5">AraC family transcriptional regulator</fullName>
    </submittedName>
</protein>
<evidence type="ECO:0000256" key="2">
    <source>
        <dbReference type="ARBA" id="ARBA00023125"/>
    </source>
</evidence>
<proteinExistence type="predicted"/>
<reference evidence="6" key="1">
    <citation type="submission" date="2017-08" db="EMBL/GenBank/DDBJ databases">
        <title>Direct submision.</title>
        <authorList>
            <person name="Kim S.-J."/>
            <person name="Rhee S.-K."/>
        </authorList>
    </citation>
    <scope>NUCLEOTIDE SEQUENCE [LARGE SCALE GENOMIC DNA]</scope>
    <source>
        <strain evidence="6">GI5</strain>
    </source>
</reference>
<dbReference type="SUPFAM" id="SSF46689">
    <property type="entry name" value="Homeodomain-like"/>
    <property type="match status" value="1"/>
</dbReference>
<keyword evidence="1" id="KW-0805">Transcription regulation</keyword>
<organism evidence="5 6">
    <name type="scientific">Ketobacter alkanivorans</name>
    <dbReference type="NCBI Taxonomy" id="1917421"/>
    <lineage>
        <taxon>Bacteria</taxon>
        <taxon>Pseudomonadati</taxon>
        <taxon>Pseudomonadota</taxon>
        <taxon>Gammaproteobacteria</taxon>
        <taxon>Pseudomonadales</taxon>
        <taxon>Ketobacteraceae</taxon>
        <taxon>Ketobacter</taxon>
    </lineage>
</organism>
<sequence>MSSRSIPISQVLLLLEAAKRGGFSTELLLQECGIDVSALTDPDARVDKKAFIHLMLTVMRHTEDEFMGFGSGRVSKPGTFSMMAHAVINCATLEKAIRRGAKFYELFDYAIASRLLPVGDDACIQFVSRGEVMFRPHIMEAVVFLTLRFLSWLIGQQIVPKRINLDFDCFDDGEFSNQFPCQVHYAQSRCEIVLDSRYMSMPLVQNQLSLSKFLKASLEELMDGDIENASLNAQIRSIISKEFGNNFPDFSIVCEKLAMTPQTLRRRLKDENTSYQEIKDTIRKDASIFYLSKPELTIDEIALLMGFSEASSFHRAFKKWTGKTPSAYRQELLG</sequence>
<dbReference type="PRINTS" id="PR00032">
    <property type="entry name" value="HTHARAC"/>
</dbReference>
<name>A0A2K9LH25_9GAMM</name>
<dbReference type="InterPro" id="IPR032687">
    <property type="entry name" value="AraC-type_N"/>
</dbReference>
<evidence type="ECO:0000259" key="4">
    <source>
        <dbReference type="PROSITE" id="PS01124"/>
    </source>
</evidence>
<gene>
    <name evidence="5" type="ORF">Kalk_03575</name>
</gene>
<dbReference type="InterPro" id="IPR009057">
    <property type="entry name" value="Homeodomain-like_sf"/>
</dbReference>
<dbReference type="Proteomes" id="UP000235116">
    <property type="component" value="Chromosome"/>
</dbReference>
<dbReference type="GO" id="GO:0005829">
    <property type="term" value="C:cytosol"/>
    <property type="evidence" value="ECO:0007669"/>
    <property type="project" value="TreeGrafter"/>
</dbReference>
<dbReference type="Gene3D" id="1.10.10.60">
    <property type="entry name" value="Homeodomain-like"/>
    <property type="match status" value="1"/>
</dbReference>
<keyword evidence="6" id="KW-1185">Reference proteome</keyword>
<dbReference type="EMBL" id="CP022684">
    <property type="protein sequence ID" value="AUM11550.1"/>
    <property type="molecule type" value="Genomic_DNA"/>
</dbReference>
<accession>A0A2K9LH25</accession>
<evidence type="ECO:0000313" key="6">
    <source>
        <dbReference type="Proteomes" id="UP000235116"/>
    </source>
</evidence>
<dbReference type="RefSeq" id="WP_101892890.1">
    <property type="nucleotide sequence ID" value="NZ_CP022684.1"/>
</dbReference>
<dbReference type="GO" id="GO:0000976">
    <property type="term" value="F:transcription cis-regulatory region binding"/>
    <property type="evidence" value="ECO:0007669"/>
    <property type="project" value="TreeGrafter"/>
</dbReference>
<dbReference type="GO" id="GO:0003700">
    <property type="term" value="F:DNA-binding transcription factor activity"/>
    <property type="evidence" value="ECO:0007669"/>
    <property type="project" value="InterPro"/>
</dbReference>
<dbReference type="KEGG" id="kak:Kalk_03575"/>
<feature type="domain" description="HTH araC/xylS-type" evidence="4">
    <location>
        <begin position="233"/>
        <end position="331"/>
    </location>
</feature>
<evidence type="ECO:0000256" key="3">
    <source>
        <dbReference type="ARBA" id="ARBA00023163"/>
    </source>
</evidence>
<dbReference type="OrthoDB" id="5582699at2"/>
<keyword evidence="2" id="KW-0238">DNA-binding</keyword>
<dbReference type="PANTHER" id="PTHR47894">
    <property type="entry name" value="HTH-TYPE TRANSCRIPTIONAL REGULATOR GADX"/>
    <property type="match status" value="1"/>
</dbReference>
<keyword evidence="3" id="KW-0804">Transcription</keyword>
<evidence type="ECO:0000313" key="5">
    <source>
        <dbReference type="EMBL" id="AUM11550.1"/>
    </source>
</evidence>
<dbReference type="SMART" id="SM00342">
    <property type="entry name" value="HTH_ARAC"/>
    <property type="match status" value="1"/>
</dbReference>
<dbReference type="Pfam" id="PF12625">
    <property type="entry name" value="Arabinose_bd"/>
    <property type="match status" value="1"/>
</dbReference>
<dbReference type="PROSITE" id="PS01124">
    <property type="entry name" value="HTH_ARAC_FAMILY_2"/>
    <property type="match status" value="1"/>
</dbReference>
<dbReference type="InterPro" id="IPR018060">
    <property type="entry name" value="HTH_AraC"/>
</dbReference>
<dbReference type="InterPro" id="IPR020449">
    <property type="entry name" value="Tscrpt_reg_AraC-type_HTH"/>
</dbReference>
<dbReference type="AlphaFoldDB" id="A0A2K9LH25"/>
<evidence type="ECO:0000256" key="1">
    <source>
        <dbReference type="ARBA" id="ARBA00023015"/>
    </source>
</evidence>
<dbReference type="Pfam" id="PF12833">
    <property type="entry name" value="HTH_18"/>
    <property type="match status" value="1"/>
</dbReference>